<evidence type="ECO:0000313" key="3">
    <source>
        <dbReference type="Proteomes" id="UP000030765"/>
    </source>
</evidence>
<evidence type="ECO:0000313" key="1">
    <source>
        <dbReference type="EMBL" id="KFB48767.1"/>
    </source>
</evidence>
<dbReference type="EMBL" id="ATLV01023262">
    <property type="status" value="NOT_ANNOTATED_CDS"/>
    <property type="molecule type" value="Genomic_DNA"/>
</dbReference>
<reference evidence="2" key="2">
    <citation type="submission" date="2020-05" db="UniProtKB">
        <authorList>
            <consortium name="EnsemblMetazoa"/>
        </authorList>
    </citation>
    <scope>IDENTIFICATION</scope>
</reference>
<dbReference type="VEuPathDB" id="VectorBase:ASIC016774"/>
<dbReference type="EMBL" id="KE525341">
    <property type="protein sequence ID" value="KFB48767.1"/>
    <property type="molecule type" value="Genomic_DNA"/>
</dbReference>
<reference evidence="1 3" key="1">
    <citation type="journal article" date="2014" name="BMC Genomics">
        <title>Genome sequence of Anopheles sinensis provides insight into genetics basis of mosquito competence for malaria parasites.</title>
        <authorList>
            <person name="Zhou D."/>
            <person name="Zhang D."/>
            <person name="Ding G."/>
            <person name="Shi L."/>
            <person name="Hou Q."/>
            <person name="Ye Y."/>
            <person name="Xu Y."/>
            <person name="Zhou H."/>
            <person name="Xiong C."/>
            <person name="Li S."/>
            <person name="Yu J."/>
            <person name="Hong S."/>
            <person name="Yu X."/>
            <person name="Zou P."/>
            <person name="Chen C."/>
            <person name="Chang X."/>
            <person name="Wang W."/>
            <person name="Lv Y."/>
            <person name="Sun Y."/>
            <person name="Ma L."/>
            <person name="Shen B."/>
            <person name="Zhu C."/>
        </authorList>
    </citation>
    <scope>NUCLEOTIDE SEQUENCE [LARGE SCALE GENOMIC DNA]</scope>
</reference>
<organism evidence="1">
    <name type="scientific">Anopheles sinensis</name>
    <name type="common">Mosquito</name>
    <dbReference type="NCBI Taxonomy" id="74873"/>
    <lineage>
        <taxon>Eukaryota</taxon>
        <taxon>Metazoa</taxon>
        <taxon>Ecdysozoa</taxon>
        <taxon>Arthropoda</taxon>
        <taxon>Hexapoda</taxon>
        <taxon>Insecta</taxon>
        <taxon>Pterygota</taxon>
        <taxon>Neoptera</taxon>
        <taxon>Endopterygota</taxon>
        <taxon>Diptera</taxon>
        <taxon>Nematocera</taxon>
        <taxon>Culicoidea</taxon>
        <taxon>Culicidae</taxon>
        <taxon>Anophelinae</taxon>
        <taxon>Anopheles</taxon>
    </lineage>
</organism>
<dbReference type="EnsemblMetazoa" id="ASIC016774-RA">
    <property type="protein sequence ID" value="ASIC016774-PA"/>
    <property type="gene ID" value="ASIC016774"/>
</dbReference>
<dbReference type="Proteomes" id="UP000030765">
    <property type="component" value="Unassembled WGS sequence"/>
</dbReference>
<gene>
    <name evidence="1" type="ORF">ZHAS_00016774</name>
</gene>
<sequence length="104" mass="11144">MAAKGLRCFLKHDAPRRVSHTKIPGSSAFVVDLPFPWCNQIKACYTTHVPDISISHAMHIPLGVFGGEYRTVSAPLGSIEKGLEKCAPLRVDGGAMAFALVPNA</sequence>
<accession>A0A084WEX3</accession>
<evidence type="ECO:0000313" key="2">
    <source>
        <dbReference type="EnsemblMetazoa" id="ASIC016774-PA"/>
    </source>
</evidence>
<name>A0A084WEX3_ANOSI</name>
<protein>
    <submittedName>
        <fullName evidence="1 2">Uncharacterized protein</fullName>
    </submittedName>
</protein>
<proteinExistence type="predicted"/>
<dbReference type="AlphaFoldDB" id="A0A084WEX3"/>
<keyword evidence="3" id="KW-1185">Reference proteome</keyword>